<dbReference type="AlphaFoldDB" id="A0A1R1YC92"/>
<reference evidence="1 2" key="1">
    <citation type="submission" date="2017-01" db="EMBL/GenBank/DDBJ databases">
        <authorList>
            <person name="Mah S.A."/>
            <person name="Swanson W.J."/>
            <person name="Moy G.W."/>
            <person name="Vacquier V.D."/>
        </authorList>
    </citation>
    <scope>NUCLEOTIDE SEQUENCE [LARGE SCALE GENOMIC DNA]</scope>
    <source>
        <strain evidence="1 2">GSMNP</strain>
    </source>
</reference>
<evidence type="ECO:0000313" key="2">
    <source>
        <dbReference type="Proteomes" id="UP000187283"/>
    </source>
</evidence>
<evidence type="ECO:0000313" key="1">
    <source>
        <dbReference type="EMBL" id="OMJ24523.1"/>
    </source>
</evidence>
<sequence length="111" mass="12519">MFLKLLSELIAADLKDNSEQLWDKLKSVTIESVVRIQGLVVSRASKNSASDKIDQNLDLNAPKSLPKEASFEILCKDLEILNLAQPLPFLPSSKKNLVNFYSNELQLYLEQ</sequence>
<keyword evidence="2" id="KW-1185">Reference proteome</keyword>
<comment type="caution">
    <text evidence="1">The sequence shown here is derived from an EMBL/GenBank/DDBJ whole genome shotgun (WGS) entry which is preliminary data.</text>
</comment>
<dbReference type="EMBL" id="LSSN01000326">
    <property type="protein sequence ID" value="OMJ24523.1"/>
    <property type="molecule type" value="Genomic_DNA"/>
</dbReference>
<dbReference type="InterPro" id="IPR012340">
    <property type="entry name" value="NA-bd_OB-fold"/>
</dbReference>
<dbReference type="Proteomes" id="UP000187283">
    <property type="component" value="Unassembled WGS sequence"/>
</dbReference>
<accession>A0A1R1YC92</accession>
<gene>
    <name evidence="1" type="ORF">AYI70_g1531</name>
</gene>
<dbReference type="Gene3D" id="2.40.50.140">
    <property type="entry name" value="Nucleic acid-binding proteins"/>
    <property type="match status" value="1"/>
</dbReference>
<name>A0A1R1YC92_9FUNG</name>
<organism evidence="1 2">
    <name type="scientific">Smittium culicis</name>
    <dbReference type="NCBI Taxonomy" id="133412"/>
    <lineage>
        <taxon>Eukaryota</taxon>
        <taxon>Fungi</taxon>
        <taxon>Fungi incertae sedis</taxon>
        <taxon>Zoopagomycota</taxon>
        <taxon>Kickxellomycotina</taxon>
        <taxon>Harpellomycetes</taxon>
        <taxon>Harpellales</taxon>
        <taxon>Legeriomycetaceae</taxon>
        <taxon>Smittium</taxon>
    </lineage>
</organism>
<proteinExistence type="predicted"/>
<protein>
    <submittedName>
        <fullName evidence="1">Uncharacterized protein</fullName>
    </submittedName>
</protein>